<dbReference type="GO" id="GO:0004825">
    <property type="term" value="F:methionine-tRNA ligase activity"/>
    <property type="evidence" value="ECO:0007669"/>
    <property type="project" value="UniProtKB-EC"/>
</dbReference>
<accession>A0A1I7XJX3</accession>
<protein>
    <recommendedName>
        <fullName evidence="1">methionine--tRNA ligase</fullName>
        <ecNumber evidence="1">6.1.1.10</ecNumber>
    </recommendedName>
</protein>
<dbReference type="SUPFAM" id="SSF47323">
    <property type="entry name" value="Anticodon-binding domain of a subclass of class I aminoacyl-tRNA synthetases"/>
    <property type="match status" value="1"/>
</dbReference>
<organism evidence="10 11">
    <name type="scientific">Heterorhabditis bacteriophora</name>
    <name type="common">Entomopathogenic nematode worm</name>
    <dbReference type="NCBI Taxonomy" id="37862"/>
    <lineage>
        <taxon>Eukaryota</taxon>
        <taxon>Metazoa</taxon>
        <taxon>Ecdysozoa</taxon>
        <taxon>Nematoda</taxon>
        <taxon>Chromadorea</taxon>
        <taxon>Rhabditida</taxon>
        <taxon>Rhabditina</taxon>
        <taxon>Rhabditomorpha</taxon>
        <taxon>Strongyloidea</taxon>
        <taxon>Heterorhabditidae</taxon>
        <taxon>Heterorhabditis</taxon>
    </lineage>
</organism>
<proteinExistence type="inferred from homology"/>
<keyword evidence="6 7" id="KW-0030">Aminoacyl-tRNA synthetase</keyword>
<sequence length="673" mass="76168">MRGHQTLYICGTDEYGTATETKALYEGVTPREVCDKYHIIHKEIYDWFNIEFDHFGRTTTEQQTEFLADRFVTGVCPLCAYDDARGDQCDACGKLINAIDLIQPKCHVCKQEPKVRQSTHIFLHLDRLQVSLLDDVRKYVETQIERSDNRWSSNAIAIVKGWIKGGLDKRCITRDLKWGTPVPLAEFSDKVFYVWYDAPIGYLSITKCLLGNNWVKWWKNPENVELYNFVGKDNVAFHGVMFPSTQIGAGDNYTIVNNLCATEYLNYENTKFSKSRGTGVFGDAAKETGIEADVWRFYLLYMRPESQDTVFSWDDFALKVNSELLANLGNFVNRALSFLSNNFGGVIPEMHLTNIDVELLCGIQDCEEWDSLLDGVKLKDAMRVVLAMSRRGNQYMQAMQPWVLMKGTNQDKERAGTVIGVAANVSYQLSIVLHPFMPETGHKIGTPKPLFVKLDNAKIAEWKSKFGGASNKVKKMTPVQAYPHLAKNQQQIQQLLKVASIKFEQARALFVKNKQIELEACISKLDKEVRAVQKELVDAEIAAGTIKVLFEDENIFYLVKQINVSLTDQAASVPANRSSGSAPSTSVETLHKLDKNGGQPKNECNKKCRELNNGNRIRNSILHYNFFKFQVWETVSEHLKVSSEGFAAWKDAPLLVNGQTRITAPTLRGVFVK</sequence>
<feature type="domain" description="Methionyl-tRNA synthetase anticodon-binding" evidence="9">
    <location>
        <begin position="366"/>
        <end position="443"/>
    </location>
</feature>
<feature type="domain" description="Methionyl/Leucyl tRNA synthetase" evidence="8">
    <location>
        <begin position="62"/>
        <end position="335"/>
    </location>
</feature>
<keyword evidence="2 7" id="KW-0436">Ligase</keyword>
<reference evidence="11" key="1">
    <citation type="submission" date="2016-11" db="UniProtKB">
        <authorList>
            <consortium name="WormBaseParasite"/>
        </authorList>
    </citation>
    <scope>IDENTIFICATION</scope>
</reference>
<dbReference type="InterPro" id="IPR033911">
    <property type="entry name" value="MetRS_core"/>
</dbReference>
<comment type="similarity">
    <text evidence="7">Belongs to the class-I aminoacyl-tRNA synthetase family.</text>
</comment>
<name>A0A1I7XJX3_HETBA</name>
<evidence type="ECO:0000259" key="8">
    <source>
        <dbReference type="Pfam" id="PF09334"/>
    </source>
</evidence>
<dbReference type="PANTHER" id="PTHR45765:SF1">
    <property type="entry name" value="METHIONINE--TRNA LIGASE, CYTOPLASMIC"/>
    <property type="match status" value="1"/>
</dbReference>
<dbReference type="AlphaFoldDB" id="A0A1I7XJX3"/>
<dbReference type="Proteomes" id="UP000095283">
    <property type="component" value="Unplaced"/>
</dbReference>
<dbReference type="Gene3D" id="1.10.730.10">
    <property type="entry name" value="Isoleucyl-tRNA Synthetase, Domain 1"/>
    <property type="match status" value="1"/>
</dbReference>
<evidence type="ECO:0000259" key="9">
    <source>
        <dbReference type="Pfam" id="PF19303"/>
    </source>
</evidence>
<keyword evidence="5 7" id="KW-0648">Protein biosynthesis</keyword>
<dbReference type="Pfam" id="PF19303">
    <property type="entry name" value="Anticodon_3"/>
    <property type="match status" value="1"/>
</dbReference>
<evidence type="ECO:0000313" key="10">
    <source>
        <dbReference type="Proteomes" id="UP000095283"/>
    </source>
</evidence>
<dbReference type="GO" id="GO:0006431">
    <property type="term" value="P:methionyl-tRNA aminoacylation"/>
    <property type="evidence" value="ECO:0007669"/>
    <property type="project" value="InterPro"/>
</dbReference>
<evidence type="ECO:0000256" key="5">
    <source>
        <dbReference type="ARBA" id="ARBA00022917"/>
    </source>
</evidence>
<keyword evidence="10" id="KW-1185">Reference proteome</keyword>
<dbReference type="InterPro" id="IPR015413">
    <property type="entry name" value="Methionyl/Leucyl_tRNA_Synth"/>
</dbReference>
<evidence type="ECO:0000256" key="2">
    <source>
        <dbReference type="ARBA" id="ARBA00022598"/>
    </source>
</evidence>
<evidence type="ECO:0000256" key="1">
    <source>
        <dbReference type="ARBA" id="ARBA00012838"/>
    </source>
</evidence>
<dbReference type="GO" id="GO:0005829">
    <property type="term" value="C:cytosol"/>
    <property type="evidence" value="ECO:0007669"/>
    <property type="project" value="TreeGrafter"/>
</dbReference>
<keyword evidence="4 7" id="KW-0067">ATP-binding</keyword>
<dbReference type="PANTHER" id="PTHR45765">
    <property type="entry name" value="METHIONINE--TRNA LIGASE"/>
    <property type="match status" value="1"/>
</dbReference>
<dbReference type="WBParaSite" id="Hba_18015">
    <property type="protein sequence ID" value="Hba_18015"/>
    <property type="gene ID" value="Hba_18015"/>
</dbReference>
<evidence type="ECO:0000256" key="6">
    <source>
        <dbReference type="ARBA" id="ARBA00023146"/>
    </source>
</evidence>
<dbReference type="GO" id="GO:0017101">
    <property type="term" value="C:aminoacyl-tRNA synthetase multienzyme complex"/>
    <property type="evidence" value="ECO:0007669"/>
    <property type="project" value="TreeGrafter"/>
</dbReference>
<dbReference type="InterPro" id="IPR014729">
    <property type="entry name" value="Rossmann-like_a/b/a_fold"/>
</dbReference>
<dbReference type="Pfam" id="PF09334">
    <property type="entry name" value="tRNA-synt_1g"/>
    <property type="match status" value="1"/>
</dbReference>
<dbReference type="EC" id="6.1.1.10" evidence="1"/>
<dbReference type="InterPro" id="IPR041872">
    <property type="entry name" value="Anticodon_Met"/>
</dbReference>
<dbReference type="PRINTS" id="PR01041">
    <property type="entry name" value="TRNASYNTHMET"/>
</dbReference>
<dbReference type="NCBIfam" id="TIGR00398">
    <property type="entry name" value="metG"/>
    <property type="match status" value="1"/>
</dbReference>
<dbReference type="InterPro" id="IPR023458">
    <property type="entry name" value="Met-tRNA_ligase_1"/>
</dbReference>
<keyword evidence="3 7" id="KW-0547">Nucleotide-binding</keyword>
<dbReference type="GO" id="GO:0005524">
    <property type="term" value="F:ATP binding"/>
    <property type="evidence" value="ECO:0007669"/>
    <property type="project" value="UniProtKB-KW"/>
</dbReference>
<dbReference type="Gene3D" id="3.40.50.620">
    <property type="entry name" value="HUPs"/>
    <property type="match status" value="1"/>
</dbReference>
<evidence type="ECO:0000256" key="3">
    <source>
        <dbReference type="ARBA" id="ARBA00022741"/>
    </source>
</evidence>
<dbReference type="CDD" id="cd07957">
    <property type="entry name" value="Anticodon_Ia_Met"/>
    <property type="match status" value="1"/>
</dbReference>
<dbReference type="InterPro" id="IPR009080">
    <property type="entry name" value="tRNAsynth_Ia_anticodon-bd"/>
</dbReference>
<dbReference type="SUPFAM" id="SSF52374">
    <property type="entry name" value="Nucleotidylyl transferase"/>
    <property type="match status" value="1"/>
</dbReference>
<evidence type="ECO:0000256" key="4">
    <source>
        <dbReference type="ARBA" id="ARBA00022840"/>
    </source>
</evidence>
<evidence type="ECO:0000313" key="11">
    <source>
        <dbReference type="WBParaSite" id="Hba_18015"/>
    </source>
</evidence>
<dbReference type="InterPro" id="IPR014758">
    <property type="entry name" value="Met-tRNA_synth"/>
</dbReference>
<evidence type="ECO:0000256" key="7">
    <source>
        <dbReference type="RuleBase" id="RU363039"/>
    </source>
</evidence>